<gene>
    <name evidence="8" type="ORF">SAPIO_CDS3905</name>
</gene>
<dbReference type="InterPro" id="IPR004400">
    <property type="entry name" value="UreG"/>
</dbReference>
<dbReference type="InterPro" id="IPR003495">
    <property type="entry name" value="CobW/HypB/UreG_nucleotide-bd"/>
</dbReference>
<dbReference type="Proteomes" id="UP000028545">
    <property type="component" value="Unassembled WGS sequence"/>
</dbReference>
<dbReference type="VEuPathDB" id="FungiDB:SAPIO_CDS3905"/>
<dbReference type="HOGENOM" id="CLU_072144_0_0_1"/>
<dbReference type="AlphaFoldDB" id="A0A084G8V1"/>
<evidence type="ECO:0000256" key="1">
    <source>
        <dbReference type="ARBA" id="ARBA00005732"/>
    </source>
</evidence>
<feature type="region of interest" description="Disordered" evidence="6">
    <location>
        <begin position="263"/>
        <end position="283"/>
    </location>
</feature>
<keyword evidence="9" id="KW-1185">Reference proteome</keyword>
<evidence type="ECO:0000313" key="8">
    <source>
        <dbReference type="EMBL" id="KEZ43763.1"/>
    </source>
</evidence>
<dbReference type="PANTHER" id="PTHR31715">
    <property type="entry name" value="UREASE ACCESSORY PROTEIN G"/>
    <property type="match status" value="1"/>
</dbReference>
<dbReference type="FunFam" id="3.40.50.300:FF:000208">
    <property type="entry name" value="Urease accessory protein UreG"/>
    <property type="match status" value="1"/>
</dbReference>
<dbReference type="GO" id="GO:0043419">
    <property type="term" value="P:urea catabolic process"/>
    <property type="evidence" value="ECO:0007669"/>
    <property type="project" value="InterPro"/>
</dbReference>
<keyword evidence="5" id="KW-0143">Chaperone</keyword>
<proteinExistence type="inferred from homology"/>
<dbReference type="Gene3D" id="3.40.50.300">
    <property type="entry name" value="P-loop containing nucleotide triphosphate hydrolases"/>
    <property type="match status" value="1"/>
</dbReference>
<name>A0A084G8V1_PSEDA</name>
<dbReference type="NCBIfam" id="TIGR00101">
    <property type="entry name" value="ureG"/>
    <property type="match status" value="1"/>
</dbReference>
<evidence type="ECO:0000256" key="3">
    <source>
        <dbReference type="ARBA" id="ARBA00022988"/>
    </source>
</evidence>
<feature type="region of interest" description="Disordered" evidence="6">
    <location>
        <begin position="1"/>
        <end position="24"/>
    </location>
</feature>
<keyword evidence="4" id="KW-0342">GTP-binding</keyword>
<dbReference type="CDD" id="cd05540">
    <property type="entry name" value="UreG"/>
    <property type="match status" value="1"/>
</dbReference>
<evidence type="ECO:0000256" key="2">
    <source>
        <dbReference type="ARBA" id="ARBA00022741"/>
    </source>
</evidence>
<dbReference type="HAMAP" id="MF_01389">
    <property type="entry name" value="UreG"/>
    <property type="match status" value="1"/>
</dbReference>
<evidence type="ECO:0000313" key="9">
    <source>
        <dbReference type="Proteomes" id="UP000028545"/>
    </source>
</evidence>
<evidence type="ECO:0000256" key="6">
    <source>
        <dbReference type="SAM" id="MobiDB-lite"/>
    </source>
</evidence>
<dbReference type="GO" id="GO:0016151">
    <property type="term" value="F:nickel cation binding"/>
    <property type="evidence" value="ECO:0007669"/>
    <property type="project" value="InterPro"/>
</dbReference>
<keyword evidence="2" id="KW-0547">Nucleotide-binding</keyword>
<evidence type="ECO:0000259" key="7">
    <source>
        <dbReference type="Pfam" id="PF02492"/>
    </source>
</evidence>
<feature type="domain" description="CobW/HypB/UreG nucleotide-binding" evidence="7">
    <location>
        <begin position="65"/>
        <end position="233"/>
    </location>
</feature>
<dbReference type="RefSeq" id="XP_016643562.1">
    <property type="nucleotide sequence ID" value="XM_016786586.1"/>
</dbReference>
<dbReference type="GeneID" id="27722977"/>
<evidence type="ECO:0000256" key="4">
    <source>
        <dbReference type="ARBA" id="ARBA00023134"/>
    </source>
</evidence>
<dbReference type="Pfam" id="PF02492">
    <property type="entry name" value="cobW"/>
    <property type="match status" value="1"/>
</dbReference>
<protein>
    <submittedName>
        <fullName evidence="8">Urease accessory protein</fullName>
    </submittedName>
</protein>
<dbReference type="GO" id="GO:0005525">
    <property type="term" value="F:GTP binding"/>
    <property type="evidence" value="ECO:0007669"/>
    <property type="project" value="UniProtKB-KW"/>
</dbReference>
<sequence>MSHSHSHDHGFGGHSHDHSHSHSHDIRFSAAEHGHSHEILDGPGSYLVREMPIVEGRDWKERAFTVGIGGPVGSGKTALMLALCLALRESYSIAAVTNDIFTREDAEFLTSHAALPTPRIRAIETGGCPHAAVREDISANLAALEDLQREFATDILLIESGGDNLAANYSRELADFIIYVIDVSGGDKIPRKGGPGITQSDLLVVNKIDLAEAVGADLDVMDRDARRMRDGGPTLFCQVKTGKGVEHVVNLILSAWRSSGAEAVSKARGGPKPTEGLDALKAE</sequence>
<dbReference type="EMBL" id="JOWA01000090">
    <property type="protein sequence ID" value="KEZ43763.1"/>
    <property type="molecule type" value="Genomic_DNA"/>
</dbReference>
<accession>A0A084G8V1</accession>
<keyword evidence="3" id="KW-0996">Nickel insertion</keyword>
<evidence type="ECO:0000256" key="5">
    <source>
        <dbReference type="ARBA" id="ARBA00023186"/>
    </source>
</evidence>
<dbReference type="PANTHER" id="PTHR31715:SF0">
    <property type="entry name" value="UREASE ACCESSORY PROTEIN G"/>
    <property type="match status" value="1"/>
</dbReference>
<comment type="caution">
    <text evidence="8">The sequence shown here is derived from an EMBL/GenBank/DDBJ whole genome shotgun (WGS) entry which is preliminary data.</text>
</comment>
<dbReference type="OMA" id="KMRGDKP"/>
<organism evidence="8 9">
    <name type="scientific">Pseudallescheria apiosperma</name>
    <name type="common">Scedosporium apiospermum</name>
    <dbReference type="NCBI Taxonomy" id="563466"/>
    <lineage>
        <taxon>Eukaryota</taxon>
        <taxon>Fungi</taxon>
        <taxon>Dikarya</taxon>
        <taxon>Ascomycota</taxon>
        <taxon>Pezizomycotina</taxon>
        <taxon>Sordariomycetes</taxon>
        <taxon>Hypocreomycetidae</taxon>
        <taxon>Microascales</taxon>
        <taxon>Microascaceae</taxon>
        <taxon>Scedosporium</taxon>
    </lineage>
</organism>
<comment type="similarity">
    <text evidence="1">Belongs to the SIMIBI class G3E GTPase family. UreG subfamily.</text>
</comment>
<dbReference type="GO" id="GO:0003924">
    <property type="term" value="F:GTPase activity"/>
    <property type="evidence" value="ECO:0007669"/>
    <property type="project" value="InterPro"/>
</dbReference>
<dbReference type="KEGG" id="sapo:SAPIO_CDS3905"/>
<dbReference type="InterPro" id="IPR027417">
    <property type="entry name" value="P-loop_NTPase"/>
</dbReference>
<reference evidence="8 9" key="1">
    <citation type="journal article" date="2014" name="Genome Announc.">
        <title>Draft genome sequence of the pathogenic fungus Scedosporium apiospermum.</title>
        <authorList>
            <person name="Vandeputte P."/>
            <person name="Ghamrawi S."/>
            <person name="Rechenmann M."/>
            <person name="Iltis A."/>
            <person name="Giraud S."/>
            <person name="Fleury M."/>
            <person name="Thornton C."/>
            <person name="Delhaes L."/>
            <person name="Meyer W."/>
            <person name="Papon N."/>
            <person name="Bouchara J.P."/>
        </authorList>
    </citation>
    <scope>NUCLEOTIDE SEQUENCE [LARGE SCALE GENOMIC DNA]</scope>
    <source>
        <strain evidence="8 9">IHEM 14462</strain>
    </source>
</reference>
<dbReference type="SUPFAM" id="SSF52540">
    <property type="entry name" value="P-loop containing nucleoside triphosphate hydrolases"/>
    <property type="match status" value="1"/>
</dbReference>
<dbReference type="OrthoDB" id="10063137at2759"/>